<feature type="transmembrane region" description="Helical" evidence="7">
    <location>
        <begin position="44"/>
        <end position="67"/>
    </location>
</feature>
<comment type="caution">
    <text evidence="9">The sequence shown here is derived from an EMBL/GenBank/DDBJ whole genome shotgun (WGS) entry which is preliminary data.</text>
</comment>
<evidence type="ECO:0000256" key="1">
    <source>
        <dbReference type="ARBA" id="ARBA00004651"/>
    </source>
</evidence>
<dbReference type="Gene3D" id="1.20.144.10">
    <property type="entry name" value="Phosphatidic acid phosphatase type 2/haloperoxidase"/>
    <property type="match status" value="1"/>
</dbReference>
<evidence type="ECO:0000313" key="9">
    <source>
        <dbReference type="EMBL" id="MBR7831203.1"/>
    </source>
</evidence>
<organism evidence="9 10">
    <name type="scientific">Actinospica acidithermotolerans</name>
    <dbReference type="NCBI Taxonomy" id="2828514"/>
    <lineage>
        <taxon>Bacteria</taxon>
        <taxon>Bacillati</taxon>
        <taxon>Actinomycetota</taxon>
        <taxon>Actinomycetes</taxon>
        <taxon>Catenulisporales</taxon>
        <taxon>Actinospicaceae</taxon>
        <taxon>Actinospica</taxon>
    </lineage>
</organism>
<evidence type="ECO:0000259" key="8">
    <source>
        <dbReference type="SMART" id="SM00014"/>
    </source>
</evidence>
<dbReference type="GO" id="GO:0016787">
    <property type="term" value="F:hydrolase activity"/>
    <property type="evidence" value="ECO:0007669"/>
    <property type="project" value="UniProtKB-KW"/>
</dbReference>
<feature type="transmembrane region" description="Helical" evidence="7">
    <location>
        <begin position="74"/>
        <end position="95"/>
    </location>
</feature>
<evidence type="ECO:0000256" key="3">
    <source>
        <dbReference type="ARBA" id="ARBA00022692"/>
    </source>
</evidence>
<dbReference type="RefSeq" id="WP_212522318.1">
    <property type="nucleotide sequence ID" value="NZ_JAGSOH010000196.1"/>
</dbReference>
<dbReference type="InterPro" id="IPR000326">
    <property type="entry name" value="PAP2/HPO"/>
</dbReference>
<evidence type="ECO:0000256" key="6">
    <source>
        <dbReference type="ARBA" id="ARBA00023136"/>
    </source>
</evidence>
<dbReference type="Pfam" id="PF01569">
    <property type="entry name" value="PAP2"/>
    <property type="match status" value="1"/>
</dbReference>
<keyword evidence="2" id="KW-1003">Cell membrane</keyword>
<dbReference type="Proteomes" id="UP000676325">
    <property type="component" value="Unassembled WGS sequence"/>
</dbReference>
<feature type="transmembrane region" description="Helical" evidence="7">
    <location>
        <begin position="140"/>
        <end position="160"/>
    </location>
</feature>
<evidence type="ECO:0000256" key="5">
    <source>
        <dbReference type="ARBA" id="ARBA00022989"/>
    </source>
</evidence>
<keyword evidence="10" id="KW-1185">Reference proteome</keyword>
<keyword evidence="4" id="KW-0378">Hydrolase</keyword>
<dbReference type="SUPFAM" id="SSF48317">
    <property type="entry name" value="Acid phosphatase/Vanadium-dependent haloperoxidase"/>
    <property type="match status" value="1"/>
</dbReference>
<feature type="transmembrane region" description="Helical" evidence="7">
    <location>
        <begin position="115"/>
        <end position="133"/>
    </location>
</feature>
<evidence type="ECO:0000313" key="10">
    <source>
        <dbReference type="Proteomes" id="UP000676325"/>
    </source>
</evidence>
<evidence type="ECO:0000256" key="4">
    <source>
        <dbReference type="ARBA" id="ARBA00022801"/>
    </source>
</evidence>
<dbReference type="PANTHER" id="PTHR14969:SF62">
    <property type="entry name" value="DECAPRENYLPHOSPHORYL-5-PHOSPHORIBOSE PHOSPHATASE RV3807C-RELATED"/>
    <property type="match status" value="1"/>
</dbReference>
<keyword evidence="5 7" id="KW-1133">Transmembrane helix</keyword>
<accession>A0A941EI31</accession>
<feature type="domain" description="Phosphatidic acid phosphatase type 2/haloperoxidase" evidence="8">
    <location>
        <begin position="73"/>
        <end position="181"/>
    </location>
</feature>
<protein>
    <submittedName>
        <fullName evidence="9">Phosphatase PAP2 family protein</fullName>
    </submittedName>
</protein>
<dbReference type="AlphaFoldDB" id="A0A941EI31"/>
<gene>
    <name evidence="9" type="ORF">KDK95_33160</name>
</gene>
<name>A0A941EI31_9ACTN</name>
<feature type="transmembrane region" description="Helical" evidence="7">
    <location>
        <begin position="166"/>
        <end position="185"/>
    </location>
</feature>
<proteinExistence type="predicted"/>
<dbReference type="GO" id="GO:0005886">
    <property type="term" value="C:plasma membrane"/>
    <property type="evidence" value="ECO:0007669"/>
    <property type="project" value="UniProtKB-SubCell"/>
</dbReference>
<reference evidence="9" key="1">
    <citation type="submission" date="2021-04" db="EMBL/GenBank/DDBJ databases">
        <title>Genome based classification of Actinospica acidithermotolerans sp. nov., an actinobacterium isolated from an Indonesian hot spring.</title>
        <authorList>
            <person name="Kusuma A.B."/>
            <person name="Putra K.E."/>
            <person name="Nafisah S."/>
            <person name="Loh J."/>
            <person name="Nouioui I."/>
            <person name="Goodfellow M."/>
        </authorList>
    </citation>
    <scope>NUCLEOTIDE SEQUENCE</scope>
    <source>
        <strain evidence="9">MGRD01-02</strain>
    </source>
</reference>
<keyword evidence="3 7" id="KW-0812">Transmembrane</keyword>
<dbReference type="InterPro" id="IPR036938">
    <property type="entry name" value="PAP2/HPO_sf"/>
</dbReference>
<dbReference type="PANTHER" id="PTHR14969">
    <property type="entry name" value="SPHINGOSINE-1-PHOSPHATE PHOSPHOHYDROLASE"/>
    <property type="match status" value="1"/>
</dbReference>
<dbReference type="EMBL" id="JAGSOH010000196">
    <property type="protein sequence ID" value="MBR7831203.1"/>
    <property type="molecule type" value="Genomic_DNA"/>
</dbReference>
<dbReference type="SMART" id="SM00014">
    <property type="entry name" value="acidPPc"/>
    <property type="match status" value="1"/>
</dbReference>
<evidence type="ECO:0000256" key="7">
    <source>
        <dbReference type="SAM" id="Phobius"/>
    </source>
</evidence>
<comment type="subcellular location">
    <subcellularLocation>
        <location evidence="1">Cell membrane</location>
        <topology evidence="1">Multi-pass membrane protein</topology>
    </subcellularLocation>
</comment>
<sequence>MVLSGLLVTRVLDHTSPLSAEDGIDRLLAAHRTGWADDLSSELSTIGNTVGAATAALVAILLARWICGRWREPLYFAFAAVLEVAVFLVTTLVVHRPRPGVPELDHSPPTSSFPSGHTAAALALYGAAALLIFRRTRRRLPWLLLLVPAAIGVARLYRGMHHPSDVVAGALLGALCVAAAWHSVLRRPVLSEVPEP</sequence>
<keyword evidence="6 7" id="KW-0472">Membrane</keyword>
<evidence type="ECO:0000256" key="2">
    <source>
        <dbReference type="ARBA" id="ARBA00022475"/>
    </source>
</evidence>